<dbReference type="AlphaFoldDB" id="A0A644VN64"/>
<dbReference type="FunFam" id="3.20.20.300:FF:000007">
    <property type="entry name" value="Lysosomal beta glucosidase"/>
    <property type="match status" value="1"/>
</dbReference>
<dbReference type="PANTHER" id="PTHR30620:SF16">
    <property type="entry name" value="LYSOSOMAL BETA GLUCOSIDASE"/>
    <property type="match status" value="1"/>
</dbReference>
<dbReference type="FunFam" id="2.60.40.10:FF:000495">
    <property type="entry name" value="Periplasmic beta-glucosidase"/>
    <property type="match status" value="1"/>
</dbReference>
<accession>A0A644VN64</accession>
<feature type="domain" description="Fibronectin type III-like" evidence="7">
    <location>
        <begin position="693"/>
        <end position="762"/>
    </location>
</feature>
<dbReference type="Pfam" id="PF01915">
    <property type="entry name" value="Glyco_hydro_3_C"/>
    <property type="match status" value="1"/>
</dbReference>
<dbReference type="InterPro" id="IPR036881">
    <property type="entry name" value="Glyco_hydro_3_C_sf"/>
</dbReference>
<evidence type="ECO:0000256" key="2">
    <source>
        <dbReference type="ARBA" id="ARBA00005336"/>
    </source>
</evidence>
<organism evidence="8">
    <name type="scientific">bioreactor metagenome</name>
    <dbReference type="NCBI Taxonomy" id="1076179"/>
    <lineage>
        <taxon>unclassified sequences</taxon>
        <taxon>metagenomes</taxon>
        <taxon>ecological metagenomes</taxon>
    </lineage>
</organism>
<dbReference type="SUPFAM" id="SSF52279">
    <property type="entry name" value="Beta-D-glucan exohydrolase, C-terminal domain"/>
    <property type="match status" value="1"/>
</dbReference>
<dbReference type="InterPro" id="IPR051915">
    <property type="entry name" value="Cellulose_Degrad_GH3"/>
</dbReference>
<evidence type="ECO:0000259" key="7">
    <source>
        <dbReference type="SMART" id="SM01217"/>
    </source>
</evidence>
<dbReference type="PANTHER" id="PTHR30620">
    <property type="entry name" value="PERIPLASMIC BETA-GLUCOSIDASE-RELATED"/>
    <property type="match status" value="1"/>
</dbReference>
<evidence type="ECO:0000313" key="8">
    <source>
        <dbReference type="EMBL" id="MPL92707.1"/>
    </source>
</evidence>
<comment type="caution">
    <text evidence="8">The sequence shown here is derived from an EMBL/GenBank/DDBJ whole genome shotgun (WGS) entry which is preliminary data.</text>
</comment>
<dbReference type="SUPFAM" id="SSF51445">
    <property type="entry name" value="(Trans)glycosidases"/>
    <property type="match status" value="1"/>
</dbReference>
<protein>
    <recommendedName>
        <fullName evidence="3">beta-glucosidase</fullName>
        <ecNumber evidence="3">3.2.1.21</ecNumber>
    </recommendedName>
</protein>
<evidence type="ECO:0000256" key="5">
    <source>
        <dbReference type="ARBA" id="ARBA00022801"/>
    </source>
</evidence>
<dbReference type="Gene3D" id="3.40.50.1700">
    <property type="entry name" value="Glycoside hydrolase family 3 C-terminal domain"/>
    <property type="match status" value="1"/>
</dbReference>
<dbReference type="GO" id="GO:0009251">
    <property type="term" value="P:glucan catabolic process"/>
    <property type="evidence" value="ECO:0007669"/>
    <property type="project" value="TreeGrafter"/>
</dbReference>
<dbReference type="SMART" id="SM01217">
    <property type="entry name" value="Fn3_like"/>
    <property type="match status" value="1"/>
</dbReference>
<dbReference type="EMBL" id="VSSQ01000367">
    <property type="protein sequence ID" value="MPL92707.1"/>
    <property type="molecule type" value="Genomic_DNA"/>
</dbReference>
<dbReference type="GO" id="GO:0008422">
    <property type="term" value="F:beta-glucosidase activity"/>
    <property type="evidence" value="ECO:0007669"/>
    <property type="project" value="UniProtKB-EC"/>
</dbReference>
<dbReference type="InterPro" id="IPR013783">
    <property type="entry name" value="Ig-like_fold"/>
</dbReference>
<evidence type="ECO:0000256" key="1">
    <source>
        <dbReference type="ARBA" id="ARBA00000448"/>
    </source>
</evidence>
<proteinExistence type="inferred from homology"/>
<sequence length="768" mass="86267">MNKARVIRLMIFLCAFVLFSCSEKQYDTIDEKLESLLEEMTLEEKVGQMAQITLDVIGKGGSRYNSYEPFLIDTVMLRKAILEYHVGSILNTTNNYALTPVKWNEIISFIQQIAMEESRMKIPVVYGIDAIHGVTYTDGATIFPQQITLAATFNPVHAYNMARITAYETRASGIPWNFSPVLDLGADPRFSRQFEGFGEDPYLIEIMGEQMILGYEGITDSISSPYKVATCVKHFLGYSVPASGKDRTPAYIPENMLREYHLEPFKKVIDAGTESVMINSGIINGISSHASYELITKILKEELGFKGVVVTDWMDIINLHTRDKIAVDNKEAVKLAVNAGIDMSMIPYEFEQFCQDLVALVKEGEVKESRIDDAVRRILSMKMKLGLWENPVTKIEDYPEFASETSVKEAYEAAAEAITLLKNEYKILPLSKSVKVLVTGPNANSMRALNGGWTYSWQGEKADRYAQQYNTILEAIQHKIGGINVQYVPGVSYVETGNYYEDKDDRFSEAVQQAKKADVVILCLGENSYTEKPGDLNDLTLSHNQLNLAKEVAKSGKPVILVLNEGRPRCIREIEPSMAAVVQTYLPGNYGGDALADILFGDVNPSGKLPYTYPSYPNSLVTYYHKPAEEQKRAEGAYVYESDYNPQYEFGYGLSYTDFEYSNLRVSSKTISGNKPVEIFVDIANTGSLSGKEVVMLYTSDLYASITPDVKRLRRFTKIELEPGEKKTVRFELNARDLAFVTPDGKWITEPGEFEIKTGSLKQVIKYK</sequence>
<dbReference type="InterPro" id="IPR001764">
    <property type="entry name" value="Glyco_hydro_3_N"/>
</dbReference>
<dbReference type="InterPro" id="IPR019800">
    <property type="entry name" value="Glyco_hydro_3_AS"/>
</dbReference>
<dbReference type="PRINTS" id="PR00133">
    <property type="entry name" value="GLHYDRLASE3"/>
</dbReference>
<dbReference type="PROSITE" id="PS51257">
    <property type="entry name" value="PROKAR_LIPOPROTEIN"/>
    <property type="match status" value="1"/>
</dbReference>
<name>A0A644VN64_9ZZZZ</name>
<comment type="similarity">
    <text evidence="2">Belongs to the glycosyl hydrolase 3 family.</text>
</comment>
<dbReference type="Gene3D" id="3.20.20.300">
    <property type="entry name" value="Glycoside hydrolase, family 3, N-terminal domain"/>
    <property type="match status" value="1"/>
</dbReference>
<keyword evidence="5 8" id="KW-0378">Hydrolase</keyword>
<keyword evidence="6 8" id="KW-0326">Glycosidase</keyword>
<dbReference type="InterPro" id="IPR002772">
    <property type="entry name" value="Glyco_hydro_3_C"/>
</dbReference>
<dbReference type="PROSITE" id="PS00775">
    <property type="entry name" value="GLYCOSYL_HYDROL_F3"/>
    <property type="match status" value="1"/>
</dbReference>
<dbReference type="Pfam" id="PF14310">
    <property type="entry name" value="Fn3-like"/>
    <property type="match status" value="1"/>
</dbReference>
<dbReference type="InterPro" id="IPR036962">
    <property type="entry name" value="Glyco_hydro_3_N_sf"/>
</dbReference>
<dbReference type="EC" id="3.2.1.21" evidence="3"/>
<dbReference type="InterPro" id="IPR026891">
    <property type="entry name" value="Fn3-like"/>
</dbReference>
<evidence type="ECO:0000256" key="4">
    <source>
        <dbReference type="ARBA" id="ARBA00022729"/>
    </source>
</evidence>
<dbReference type="Gene3D" id="2.60.40.10">
    <property type="entry name" value="Immunoglobulins"/>
    <property type="match status" value="1"/>
</dbReference>
<comment type="catalytic activity">
    <reaction evidence="1">
        <text>Hydrolysis of terminal, non-reducing beta-D-glucosyl residues with release of beta-D-glucose.</text>
        <dbReference type="EC" id="3.2.1.21"/>
    </reaction>
</comment>
<gene>
    <name evidence="8" type="ORF">SDC9_38820</name>
</gene>
<dbReference type="InterPro" id="IPR017853">
    <property type="entry name" value="GH"/>
</dbReference>
<dbReference type="Pfam" id="PF00933">
    <property type="entry name" value="Glyco_hydro_3"/>
    <property type="match status" value="1"/>
</dbReference>
<keyword evidence="4" id="KW-0732">Signal</keyword>
<reference evidence="8" key="1">
    <citation type="submission" date="2019-08" db="EMBL/GenBank/DDBJ databases">
        <authorList>
            <person name="Kucharzyk K."/>
            <person name="Murdoch R.W."/>
            <person name="Higgins S."/>
            <person name="Loffler F."/>
        </authorList>
    </citation>
    <scope>NUCLEOTIDE SEQUENCE</scope>
</reference>
<evidence type="ECO:0000256" key="6">
    <source>
        <dbReference type="ARBA" id="ARBA00023295"/>
    </source>
</evidence>
<evidence type="ECO:0000256" key="3">
    <source>
        <dbReference type="ARBA" id="ARBA00012744"/>
    </source>
</evidence>